<dbReference type="STRING" id="1193682.BJP25_08150"/>
<comment type="similarity">
    <text evidence="3 8">Belongs to the inositol monophosphatase superfamily.</text>
</comment>
<feature type="binding site" evidence="7">
    <location>
        <position position="88"/>
    </location>
    <ligand>
        <name>Mg(2+)</name>
        <dbReference type="ChEBI" id="CHEBI:18420"/>
        <label>1</label>
        <note>catalytic</note>
    </ligand>
</feature>
<dbReference type="GO" id="GO:0046872">
    <property type="term" value="F:metal ion binding"/>
    <property type="evidence" value="ECO:0007669"/>
    <property type="project" value="UniProtKB-KW"/>
</dbReference>
<organism evidence="9 11">
    <name type="scientific">Actinokineospora bangkokensis</name>
    <dbReference type="NCBI Taxonomy" id="1193682"/>
    <lineage>
        <taxon>Bacteria</taxon>
        <taxon>Bacillati</taxon>
        <taxon>Actinomycetota</taxon>
        <taxon>Actinomycetes</taxon>
        <taxon>Pseudonocardiales</taxon>
        <taxon>Pseudonocardiaceae</taxon>
        <taxon>Actinokineospora</taxon>
    </lineage>
</organism>
<dbReference type="Proteomes" id="UP000186040">
    <property type="component" value="Unassembled WGS sequence"/>
</dbReference>
<dbReference type="AlphaFoldDB" id="A0A1Q9LGA4"/>
<evidence type="ECO:0000256" key="1">
    <source>
        <dbReference type="ARBA" id="ARBA00001033"/>
    </source>
</evidence>
<evidence type="ECO:0000313" key="11">
    <source>
        <dbReference type="Proteomes" id="UP000186040"/>
    </source>
</evidence>
<dbReference type="GO" id="GO:0006020">
    <property type="term" value="P:inositol metabolic process"/>
    <property type="evidence" value="ECO:0007669"/>
    <property type="project" value="TreeGrafter"/>
</dbReference>
<evidence type="ECO:0000313" key="10">
    <source>
        <dbReference type="EMBL" id="OLR94936.1"/>
    </source>
</evidence>
<keyword evidence="4 7" id="KW-0479">Metal-binding</keyword>
<dbReference type="RefSeq" id="WP_075973166.1">
    <property type="nucleotide sequence ID" value="NZ_MKQR01000005.1"/>
</dbReference>
<proteinExistence type="inferred from homology"/>
<dbReference type="GO" id="GO:0046854">
    <property type="term" value="P:phosphatidylinositol phosphate biosynthetic process"/>
    <property type="evidence" value="ECO:0007669"/>
    <property type="project" value="InterPro"/>
</dbReference>
<comment type="cofactor">
    <cofactor evidence="2 7 8">
        <name>Mg(2+)</name>
        <dbReference type="ChEBI" id="CHEBI:18420"/>
    </cofactor>
</comment>
<evidence type="ECO:0000256" key="6">
    <source>
        <dbReference type="ARBA" id="ARBA00022842"/>
    </source>
</evidence>
<evidence type="ECO:0000256" key="2">
    <source>
        <dbReference type="ARBA" id="ARBA00001946"/>
    </source>
</evidence>
<dbReference type="GO" id="GO:0007165">
    <property type="term" value="P:signal transduction"/>
    <property type="evidence" value="ECO:0007669"/>
    <property type="project" value="TreeGrafter"/>
</dbReference>
<evidence type="ECO:0000256" key="3">
    <source>
        <dbReference type="ARBA" id="ARBA00009759"/>
    </source>
</evidence>
<comment type="caution">
    <text evidence="9">The sequence shown here is derived from an EMBL/GenBank/DDBJ whole genome shotgun (WGS) entry which is preliminary data.</text>
</comment>
<protein>
    <recommendedName>
        <fullName evidence="8">Inositol-1-monophosphatase</fullName>
        <ecNumber evidence="8">3.1.3.25</ecNumber>
    </recommendedName>
</protein>
<keyword evidence="6 7" id="KW-0460">Magnesium</keyword>
<gene>
    <name evidence="10" type="ORF">BJP25_08150</name>
    <name evidence="9" type="ORF">BJP25_31575</name>
</gene>
<dbReference type="PRINTS" id="PR00377">
    <property type="entry name" value="IMPHPHTASES"/>
</dbReference>
<reference evidence="9 11" key="1">
    <citation type="submission" date="2016-10" db="EMBL/GenBank/DDBJ databases">
        <title>The Draft Genome Sequence of Actinokineospora bangkokensis 44EHWT reveals the biosynthetic pathway of antifungal compounds Thailandins with unusual extender unit butylmalonyl-CoA.</title>
        <authorList>
            <person name="Greule A."/>
            <person name="Intra B."/>
            <person name="Flemming S."/>
            <person name="Rommel M.G."/>
            <person name="Panbangred W."/>
            <person name="Bechthold A."/>
        </authorList>
    </citation>
    <scope>NUCLEOTIDE SEQUENCE [LARGE SCALE GENOMIC DNA]</scope>
    <source>
        <strain evidence="9 11">44EHW</strain>
    </source>
</reference>
<evidence type="ECO:0000256" key="8">
    <source>
        <dbReference type="RuleBase" id="RU364068"/>
    </source>
</evidence>
<dbReference type="InterPro" id="IPR020550">
    <property type="entry name" value="Inositol_monophosphatase_CS"/>
</dbReference>
<dbReference type="Pfam" id="PF00459">
    <property type="entry name" value="Inositol_P"/>
    <property type="match status" value="1"/>
</dbReference>
<dbReference type="EC" id="3.1.3.25" evidence="8"/>
<dbReference type="GO" id="GO:0008934">
    <property type="term" value="F:inositol monophosphate 1-phosphatase activity"/>
    <property type="evidence" value="ECO:0007669"/>
    <property type="project" value="InterPro"/>
</dbReference>
<dbReference type="CDD" id="cd01639">
    <property type="entry name" value="IMPase"/>
    <property type="match status" value="1"/>
</dbReference>
<dbReference type="InterPro" id="IPR000760">
    <property type="entry name" value="Inositol_monophosphatase-like"/>
</dbReference>
<evidence type="ECO:0000256" key="4">
    <source>
        <dbReference type="ARBA" id="ARBA00022723"/>
    </source>
</evidence>
<feature type="binding site" evidence="7">
    <location>
        <position position="213"/>
    </location>
    <ligand>
        <name>Mg(2+)</name>
        <dbReference type="ChEBI" id="CHEBI:18420"/>
        <label>1</label>
        <note>catalytic</note>
    </ligand>
</feature>
<dbReference type="SUPFAM" id="SSF56655">
    <property type="entry name" value="Carbohydrate phosphatase"/>
    <property type="match status" value="1"/>
</dbReference>
<evidence type="ECO:0000256" key="5">
    <source>
        <dbReference type="ARBA" id="ARBA00022801"/>
    </source>
</evidence>
<dbReference type="PROSITE" id="PS00629">
    <property type="entry name" value="IMP_1"/>
    <property type="match status" value="1"/>
</dbReference>
<sequence length="266" mass="27509">MGTTERDLLATAEAVAAEAATLAETTRATAIRDVGTKSTRTDVVTAADRAAEDLIRTRLADLRPGDAFLGEESGATAGDGVTWVVDPIDGTVNYLYGYPWYAVSVAAQVGGTSVAGVVVEPATGRRWTAVKGEGAWLDGHPLRVNEPDSLAQSLLATGFPYSAPRRAAHGAVVARLLDQVRDIRRGGSAALDLCAVAAGWLDAYCERGTNPWDWAAGALIAAEAGAQVTLPGEDPELGPDTVLAAAPTIATDLRQALITAGIATYP</sequence>
<feature type="binding site" evidence="7">
    <location>
        <position position="71"/>
    </location>
    <ligand>
        <name>Mg(2+)</name>
        <dbReference type="ChEBI" id="CHEBI:18420"/>
        <label>1</label>
        <note>catalytic</note>
    </ligand>
</feature>
<keyword evidence="11" id="KW-1185">Reference proteome</keyword>
<keyword evidence="5 8" id="KW-0378">Hydrolase</keyword>
<evidence type="ECO:0000313" key="9">
    <source>
        <dbReference type="EMBL" id="OLR91077.1"/>
    </source>
</evidence>
<dbReference type="EMBL" id="MKQR01000005">
    <property type="protein sequence ID" value="OLR94936.1"/>
    <property type="molecule type" value="Genomic_DNA"/>
</dbReference>
<dbReference type="EMBL" id="MKQR01000026">
    <property type="protein sequence ID" value="OLR91077.1"/>
    <property type="molecule type" value="Genomic_DNA"/>
</dbReference>
<comment type="catalytic activity">
    <reaction evidence="1 8">
        <text>a myo-inositol phosphate + H2O = myo-inositol + phosphate</text>
        <dbReference type="Rhea" id="RHEA:24056"/>
        <dbReference type="ChEBI" id="CHEBI:15377"/>
        <dbReference type="ChEBI" id="CHEBI:17268"/>
        <dbReference type="ChEBI" id="CHEBI:43474"/>
        <dbReference type="ChEBI" id="CHEBI:84139"/>
        <dbReference type="EC" id="3.1.3.25"/>
    </reaction>
</comment>
<dbReference type="InterPro" id="IPR033942">
    <property type="entry name" value="IMPase"/>
</dbReference>
<feature type="binding site" evidence="7">
    <location>
        <position position="89"/>
    </location>
    <ligand>
        <name>Mg(2+)</name>
        <dbReference type="ChEBI" id="CHEBI:18420"/>
        <label>1</label>
        <note>catalytic</note>
    </ligand>
</feature>
<feature type="binding site" evidence="7">
    <location>
        <position position="86"/>
    </location>
    <ligand>
        <name>Mg(2+)</name>
        <dbReference type="ChEBI" id="CHEBI:18420"/>
        <label>1</label>
        <note>catalytic</note>
    </ligand>
</feature>
<evidence type="ECO:0000256" key="7">
    <source>
        <dbReference type="PIRSR" id="PIRSR600760-2"/>
    </source>
</evidence>
<dbReference type="InterPro" id="IPR020583">
    <property type="entry name" value="Inositol_monoP_metal-BS"/>
</dbReference>
<dbReference type="Gene3D" id="3.40.190.80">
    <property type="match status" value="1"/>
</dbReference>
<dbReference type="PANTHER" id="PTHR20854:SF4">
    <property type="entry name" value="INOSITOL-1-MONOPHOSPHATASE-RELATED"/>
    <property type="match status" value="1"/>
</dbReference>
<dbReference type="Gene3D" id="3.30.540.10">
    <property type="entry name" value="Fructose-1,6-Bisphosphatase, subunit A, domain 1"/>
    <property type="match status" value="1"/>
</dbReference>
<dbReference type="PROSITE" id="PS00630">
    <property type="entry name" value="IMP_2"/>
    <property type="match status" value="1"/>
</dbReference>
<dbReference type="PANTHER" id="PTHR20854">
    <property type="entry name" value="INOSITOL MONOPHOSPHATASE"/>
    <property type="match status" value="1"/>
</dbReference>
<name>A0A1Q9LGA4_9PSEU</name>
<accession>A0A1Q9LGA4</accession>